<comment type="caution">
    <text evidence="2">The sequence shown here is derived from an EMBL/GenBank/DDBJ whole genome shotgun (WGS) entry which is preliminary data.</text>
</comment>
<accession>A0A4U0UBZ3</accession>
<dbReference type="Proteomes" id="UP000308549">
    <property type="component" value="Unassembled WGS sequence"/>
</dbReference>
<feature type="compositionally biased region" description="Low complexity" evidence="1">
    <location>
        <begin position="110"/>
        <end position="123"/>
    </location>
</feature>
<feature type="region of interest" description="Disordered" evidence="1">
    <location>
        <begin position="1"/>
        <end position="20"/>
    </location>
</feature>
<feature type="compositionally biased region" description="Polar residues" evidence="1">
    <location>
        <begin position="43"/>
        <end position="57"/>
    </location>
</feature>
<gene>
    <name evidence="2" type="ORF">B0A50_01144</name>
</gene>
<sequence length="179" mass="18948">MAEEQNTGTGSLRPESTLVQNFSADLDSMFGLGEGPAVGQLAENVQQKQQTVTTASTELEKLEAKLRETEQRLAQARGDSPSRAQANSGAPRSSSNSAEPTTNTTNHAGASQTPAQHQQTHAADWPPAGGRPQPSREDTKTLMAGMPGALPETPRREYSGSNEYVMVDRGAGRSEQSVG</sequence>
<feature type="compositionally biased region" description="Polar residues" evidence="1">
    <location>
        <begin position="1"/>
        <end position="10"/>
    </location>
</feature>
<reference evidence="2 3" key="1">
    <citation type="submission" date="2017-03" db="EMBL/GenBank/DDBJ databases">
        <title>Genomes of endolithic fungi from Antarctica.</title>
        <authorList>
            <person name="Coleine C."/>
            <person name="Masonjones S."/>
            <person name="Stajich J.E."/>
        </authorList>
    </citation>
    <scope>NUCLEOTIDE SEQUENCE [LARGE SCALE GENOMIC DNA]</scope>
    <source>
        <strain evidence="2 3">CCFEE 6315</strain>
    </source>
</reference>
<protein>
    <submittedName>
        <fullName evidence="2">Uncharacterized protein</fullName>
    </submittedName>
</protein>
<proteinExistence type="predicted"/>
<dbReference type="AlphaFoldDB" id="A0A4U0UBZ3"/>
<feature type="compositionally biased region" description="Basic and acidic residues" evidence="1">
    <location>
        <begin position="58"/>
        <end position="71"/>
    </location>
</feature>
<name>A0A4U0UBZ3_9PEZI</name>
<dbReference type="OrthoDB" id="5408734at2759"/>
<dbReference type="EMBL" id="NAJL01000004">
    <property type="protein sequence ID" value="TKA32918.1"/>
    <property type="molecule type" value="Genomic_DNA"/>
</dbReference>
<organism evidence="2 3">
    <name type="scientific">Salinomyces thailandicus</name>
    <dbReference type="NCBI Taxonomy" id="706561"/>
    <lineage>
        <taxon>Eukaryota</taxon>
        <taxon>Fungi</taxon>
        <taxon>Dikarya</taxon>
        <taxon>Ascomycota</taxon>
        <taxon>Pezizomycotina</taxon>
        <taxon>Dothideomycetes</taxon>
        <taxon>Dothideomycetidae</taxon>
        <taxon>Mycosphaerellales</taxon>
        <taxon>Teratosphaeriaceae</taxon>
        <taxon>Salinomyces</taxon>
    </lineage>
</organism>
<evidence type="ECO:0000313" key="2">
    <source>
        <dbReference type="EMBL" id="TKA32918.1"/>
    </source>
</evidence>
<evidence type="ECO:0000313" key="3">
    <source>
        <dbReference type="Proteomes" id="UP000308549"/>
    </source>
</evidence>
<keyword evidence="3" id="KW-1185">Reference proteome</keyword>
<evidence type="ECO:0000256" key="1">
    <source>
        <dbReference type="SAM" id="MobiDB-lite"/>
    </source>
</evidence>
<feature type="compositionally biased region" description="Polar residues" evidence="1">
    <location>
        <begin position="82"/>
        <end position="109"/>
    </location>
</feature>
<feature type="region of interest" description="Disordered" evidence="1">
    <location>
        <begin position="41"/>
        <end position="179"/>
    </location>
</feature>